<keyword evidence="4" id="KW-0131">Cell cycle</keyword>
<evidence type="ECO:0000259" key="7">
    <source>
        <dbReference type="Pfam" id="PF25220"/>
    </source>
</evidence>
<sequence length="207" mass="23651">MEATTEKKPKRRPLSDRTNVTRFTTPGPRKPSKPIERSAARPSSRSARPKDGSARDDAGIGSTAPENPRSIRIIPMDRPEERLLEGRDEPVIREQEDLETVEALRKAEERRKEKGKAVAVEMPLSCPPLARARSFGDKLKRKHKDVGKIKPCFIPDTKSKKKRRHSMLGNVEKPRLPQDFIDTQRAYFKEIDDYELQVEVVSESEIE</sequence>
<evidence type="ECO:0000256" key="2">
    <source>
        <dbReference type="ARBA" id="ARBA00022776"/>
    </source>
</evidence>
<evidence type="ECO:0000256" key="4">
    <source>
        <dbReference type="ARBA" id="ARBA00023306"/>
    </source>
</evidence>
<dbReference type="Proteomes" id="UP001179952">
    <property type="component" value="Unassembled WGS sequence"/>
</dbReference>
<evidence type="ECO:0000313" key="9">
    <source>
        <dbReference type="Proteomes" id="UP001179952"/>
    </source>
</evidence>
<name>A0AAV9AP70_ACOGR</name>
<evidence type="ECO:0000256" key="1">
    <source>
        <dbReference type="ARBA" id="ARBA00022618"/>
    </source>
</evidence>
<dbReference type="GO" id="GO:0051301">
    <property type="term" value="P:cell division"/>
    <property type="evidence" value="ECO:0007669"/>
    <property type="project" value="UniProtKB-KW"/>
</dbReference>
<keyword evidence="2" id="KW-0498">Mitosis</keyword>
<dbReference type="AlphaFoldDB" id="A0AAV9AP70"/>
<keyword evidence="1" id="KW-0132">Cell division</keyword>
<organism evidence="8 9">
    <name type="scientific">Acorus gramineus</name>
    <name type="common">Dwarf sweet flag</name>
    <dbReference type="NCBI Taxonomy" id="55184"/>
    <lineage>
        <taxon>Eukaryota</taxon>
        <taxon>Viridiplantae</taxon>
        <taxon>Streptophyta</taxon>
        <taxon>Embryophyta</taxon>
        <taxon>Tracheophyta</taxon>
        <taxon>Spermatophyta</taxon>
        <taxon>Magnoliopsida</taxon>
        <taxon>Liliopsida</taxon>
        <taxon>Acoraceae</taxon>
        <taxon>Acorus</taxon>
    </lineage>
</organism>
<proteinExistence type="inferred from homology"/>
<keyword evidence="3" id="KW-0539">Nucleus</keyword>
<protein>
    <recommendedName>
        <fullName evidence="7">Sororin C-terminal region domain-containing protein</fullName>
    </recommendedName>
</protein>
<dbReference type="Pfam" id="PF25220">
    <property type="entry name" value="Sororin_C"/>
    <property type="match status" value="1"/>
</dbReference>
<keyword evidence="9" id="KW-1185">Reference proteome</keyword>
<evidence type="ECO:0000256" key="6">
    <source>
        <dbReference type="SAM" id="MobiDB-lite"/>
    </source>
</evidence>
<comment type="caution">
    <text evidence="8">The sequence shown here is derived from an EMBL/GenBank/DDBJ whole genome shotgun (WGS) entry which is preliminary data.</text>
</comment>
<feature type="compositionally biased region" description="Basic and acidic residues" evidence="6">
    <location>
        <begin position="75"/>
        <end position="91"/>
    </location>
</feature>
<evidence type="ECO:0000256" key="5">
    <source>
        <dbReference type="ARBA" id="ARBA00093465"/>
    </source>
</evidence>
<dbReference type="GO" id="GO:0005634">
    <property type="term" value="C:nucleus"/>
    <property type="evidence" value="ECO:0007669"/>
    <property type="project" value="UniProtKB-SubCell"/>
</dbReference>
<dbReference type="EMBL" id="JAUJYN010000008">
    <property type="protein sequence ID" value="KAK1265701.1"/>
    <property type="molecule type" value="Genomic_DNA"/>
</dbReference>
<reference evidence="8" key="2">
    <citation type="submission" date="2023-06" db="EMBL/GenBank/DDBJ databases">
        <authorList>
            <person name="Ma L."/>
            <person name="Liu K.-W."/>
            <person name="Li Z."/>
            <person name="Hsiao Y.-Y."/>
            <person name="Qi Y."/>
            <person name="Fu T."/>
            <person name="Tang G."/>
            <person name="Zhang D."/>
            <person name="Sun W.-H."/>
            <person name="Liu D.-K."/>
            <person name="Li Y."/>
            <person name="Chen G.-Z."/>
            <person name="Liu X.-D."/>
            <person name="Liao X.-Y."/>
            <person name="Jiang Y.-T."/>
            <person name="Yu X."/>
            <person name="Hao Y."/>
            <person name="Huang J."/>
            <person name="Zhao X.-W."/>
            <person name="Ke S."/>
            <person name="Chen Y.-Y."/>
            <person name="Wu W.-L."/>
            <person name="Hsu J.-L."/>
            <person name="Lin Y.-F."/>
            <person name="Huang M.-D."/>
            <person name="Li C.-Y."/>
            <person name="Huang L."/>
            <person name="Wang Z.-W."/>
            <person name="Zhao X."/>
            <person name="Zhong W.-Y."/>
            <person name="Peng D.-H."/>
            <person name="Ahmad S."/>
            <person name="Lan S."/>
            <person name="Zhang J.-S."/>
            <person name="Tsai W.-C."/>
            <person name="Van De Peer Y."/>
            <person name="Liu Z.-J."/>
        </authorList>
    </citation>
    <scope>NUCLEOTIDE SEQUENCE</scope>
    <source>
        <strain evidence="8">SCP</strain>
        <tissue evidence="8">Leaves</tissue>
    </source>
</reference>
<reference evidence="8" key="1">
    <citation type="journal article" date="2023" name="Nat. Commun.">
        <title>Diploid and tetraploid genomes of Acorus and the evolution of monocots.</title>
        <authorList>
            <person name="Ma L."/>
            <person name="Liu K.W."/>
            <person name="Li Z."/>
            <person name="Hsiao Y.Y."/>
            <person name="Qi Y."/>
            <person name="Fu T."/>
            <person name="Tang G.D."/>
            <person name="Zhang D."/>
            <person name="Sun W.H."/>
            <person name="Liu D.K."/>
            <person name="Li Y."/>
            <person name="Chen G.Z."/>
            <person name="Liu X.D."/>
            <person name="Liao X.Y."/>
            <person name="Jiang Y.T."/>
            <person name="Yu X."/>
            <person name="Hao Y."/>
            <person name="Huang J."/>
            <person name="Zhao X.W."/>
            <person name="Ke S."/>
            <person name="Chen Y.Y."/>
            <person name="Wu W.L."/>
            <person name="Hsu J.L."/>
            <person name="Lin Y.F."/>
            <person name="Huang M.D."/>
            <person name="Li C.Y."/>
            <person name="Huang L."/>
            <person name="Wang Z.W."/>
            <person name="Zhao X."/>
            <person name="Zhong W.Y."/>
            <person name="Peng D.H."/>
            <person name="Ahmad S."/>
            <person name="Lan S."/>
            <person name="Zhang J.S."/>
            <person name="Tsai W.C."/>
            <person name="Van de Peer Y."/>
            <person name="Liu Z.J."/>
        </authorList>
    </citation>
    <scope>NUCLEOTIDE SEQUENCE</scope>
    <source>
        <strain evidence="8">SCP</strain>
    </source>
</reference>
<dbReference type="InterPro" id="IPR057337">
    <property type="entry name" value="Sororin_C"/>
</dbReference>
<feature type="compositionally biased region" description="Basic and acidic residues" evidence="6">
    <location>
        <begin position="48"/>
        <end position="58"/>
    </location>
</feature>
<feature type="domain" description="Sororin C-terminal region" evidence="7">
    <location>
        <begin position="176"/>
        <end position="199"/>
    </location>
</feature>
<dbReference type="PANTHER" id="PTHR35740:SF1">
    <property type="entry name" value="OS12G0111700 PROTEIN"/>
    <property type="match status" value="1"/>
</dbReference>
<comment type="similarity">
    <text evidence="5">Belongs to the sororin family.</text>
</comment>
<accession>A0AAV9AP70</accession>
<feature type="region of interest" description="Disordered" evidence="6">
    <location>
        <begin position="150"/>
        <end position="172"/>
    </location>
</feature>
<gene>
    <name evidence="8" type="ORF">QJS04_geneDACA017060</name>
</gene>
<evidence type="ECO:0000313" key="8">
    <source>
        <dbReference type="EMBL" id="KAK1265701.1"/>
    </source>
</evidence>
<evidence type="ECO:0000256" key="3">
    <source>
        <dbReference type="ARBA" id="ARBA00023242"/>
    </source>
</evidence>
<dbReference type="PANTHER" id="PTHR35740">
    <property type="entry name" value="OS12G0111700 PROTEIN"/>
    <property type="match status" value="1"/>
</dbReference>
<feature type="region of interest" description="Disordered" evidence="6">
    <location>
        <begin position="1"/>
        <end position="91"/>
    </location>
</feature>